<dbReference type="Pfam" id="PF12244">
    <property type="entry name" value="DUF3606"/>
    <property type="match status" value="1"/>
</dbReference>
<gene>
    <name evidence="1" type="ORF">RXV79_27585</name>
</gene>
<keyword evidence="1" id="KW-0614">Plasmid</keyword>
<dbReference type="Proteomes" id="UP001303946">
    <property type="component" value="Plasmid unnamed1"/>
</dbReference>
<evidence type="ECO:0000313" key="1">
    <source>
        <dbReference type="EMBL" id="WOB11198.1"/>
    </source>
</evidence>
<dbReference type="EMBL" id="CP136337">
    <property type="protein sequence ID" value="WOB11198.1"/>
    <property type="molecule type" value="Genomic_DNA"/>
</dbReference>
<sequence>MSDNKDLRGGQDRQRINVNQPHEVRYWTEKFGVPEDVLKQAVKKAGDRAEAVERELKGSRE</sequence>
<dbReference type="InterPro" id="IPR022037">
    <property type="entry name" value="DUF3606"/>
</dbReference>
<protein>
    <submittedName>
        <fullName evidence="1">DUF3606 domain-containing protein</fullName>
    </submittedName>
</protein>
<reference evidence="1 2" key="1">
    <citation type="submission" date="2023-10" db="EMBL/GenBank/DDBJ databases">
        <title>Bacteria for the degradation of biodegradable plastic PBAT(Polybutylene adipate terephthalate).</title>
        <authorList>
            <person name="Weon H.-Y."/>
            <person name="Yeon J."/>
        </authorList>
    </citation>
    <scope>NUCLEOTIDE SEQUENCE [LARGE SCALE GENOMIC DNA]</scope>
    <source>
        <strain evidence="1 2">SBD 7-3</strain>
        <plasmid evidence="1 2">unnamed1</plasmid>
    </source>
</reference>
<accession>A0ABZ0D1Y8</accession>
<dbReference type="RefSeq" id="WP_316704383.1">
    <property type="nucleotide sequence ID" value="NZ_CP136337.1"/>
</dbReference>
<name>A0ABZ0D1Y8_9BURK</name>
<keyword evidence="2" id="KW-1185">Reference proteome</keyword>
<evidence type="ECO:0000313" key="2">
    <source>
        <dbReference type="Proteomes" id="UP001303946"/>
    </source>
</evidence>
<geneLocation type="plasmid" evidence="1 2">
    <name>unnamed1</name>
</geneLocation>
<proteinExistence type="predicted"/>
<organism evidence="1 2">
    <name type="scientific">Piscinibacter gummiphilus</name>
    <dbReference type="NCBI Taxonomy" id="946333"/>
    <lineage>
        <taxon>Bacteria</taxon>
        <taxon>Pseudomonadati</taxon>
        <taxon>Pseudomonadota</taxon>
        <taxon>Betaproteobacteria</taxon>
        <taxon>Burkholderiales</taxon>
        <taxon>Sphaerotilaceae</taxon>
        <taxon>Piscinibacter</taxon>
    </lineage>
</organism>